<gene>
    <name evidence="2" type="ORF">P5673_005562</name>
</gene>
<dbReference type="PANTHER" id="PTHR46289">
    <property type="entry name" value="52 KDA REPRESSOR OF THE INHIBITOR OF THE PROTEIN KINASE-LIKE PROTEIN-RELATED"/>
    <property type="match status" value="1"/>
</dbReference>
<proteinExistence type="predicted"/>
<keyword evidence="3" id="KW-1185">Reference proteome</keyword>
<evidence type="ECO:0000313" key="2">
    <source>
        <dbReference type="EMBL" id="KAK2569725.1"/>
    </source>
</evidence>
<name>A0AAD9QZ17_ACRCE</name>
<reference evidence="2" key="2">
    <citation type="journal article" date="2023" name="Science">
        <title>Genomic signatures of disease resistance in endangered staghorn corals.</title>
        <authorList>
            <person name="Vollmer S.V."/>
            <person name="Selwyn J.D."/>
            <person name="Despard B.A."/>
            <person name="Roesel C.L."/>
        </authorList>
    </citation>
    <scope>NUCLEOTIDE SEQUENCE</scope>
    <source>
        <strain evidence="2">K2</strain>
    </source>
</reference>
<protein>
    <submittedName>
        <fullName evidence="2">52 kDa repressor of the inhibitor of the protein kinase</fullName>
    </submittedName>
</protein>
<dbReference type="Pfam" id="PF05699">
    <property type="entry name" value="Dimer_Tnp_hAT"/>
    <property type="match status" value="1"/>
</dbReference>
<accession>A0AAD9QZ17</accession>
<dbReference type="SUPFAM" id="SSF53098">
    <property type="entry name" value="Ribonuclease H-like"/>
    <property type="match status" value="1"/>
</dbReference>
<dbReference type="Proteomes" id="UP001249851">
    <property type="component" value="Unassembled WGS sequence"/>
</dbReference>
<dbReference type="GO" id="GO:0046983">
    <property type="term" value="F:protein dimerization activity"/>
    <property type="evidence" value="ECO:0007669"/>
    <property type="project" value="InterPro"/>
</dbReference>
<dbReference type="PANTHER" id="PTHR46289:SF14">
    <property type="entry name" value="DUF4371 DOMAIN-CONTAINING PROTEIN"/>
    <property type="match status" value="1"/>
</dbReference>
<evidence type="ECO:0000313" key="3">
    <source>
        <dbReference type="Proteomes" id="UP001249851"/>
    </source>
</evidence>
<sequence>MNHRLNLCVADTCSLALVSTMMNVVRALSDFFNNSPKRQQCLIAKIRELLLNNNHRVLIDVCRTRWISRIDGMDRIVELLPAIISLLEDITLNSNIQVDENTTIGNWNIKSRNDAQNLINAVTLYRAVLELNGPQVLQVMKRPQVPLVQETVRVVTTQLGNLNWRQNVQEFCNYYRQDIPNAAGLDAELNLWERMWRDQQARQADIPDRISDTLKLVDKEAFVNIFNILQILATVPISSSFCERSISTLRNLKNCLRNTMGQERLNGLALMHSHRDMNFDMNSIVDLFANLHPRRMRMANILQEGESNG</sequence>
<comment type="caution">
    <text evidence="2">The sequence shown here is derived from an EMBL/GenBank/DDBJ whole genome shotgun (WGS) entry which is preliminary data.</text>
</comment>
<reference evidence="2" key="1">
    <citation type="journal article" date="2023" name="G3 (Bethesda)">
        <title>Whole genome assembly and annotation of the endangered Caribbean coral Acropora cervicornis.</title>
        <authorList>
            <person name="Selwyn J.D."/>
            <person name="Vollmer S.V."/>
        </authorList>
    </citation>
    <scope>NUCLEOTIDE SEQUENCE</scope>
    <source>
        <strain evidence="2">K2</strain>
    </source>
</reference>
<dbReference type="InterPro" id="IPR008906">
    <property type="entry name" value="HATC_C_dom"/>
</dbReference>
<dbReference type="InterPro" id="IPR012337">
    <property type="entry name" value="RNaseH-like_sf"/>
</dbReference>
<dbReference type="AlphaFoldDB" id="A0AAD9QZ17"/>
<evidence type="ECO:0000259" key="1">
    <source>
        <dbReference type="Pfam" id="PF05699"/>
    </source>
</evidence>
<organism evidence="2 3">
    <name type="scientific">Acropora cervicornis</name>
    <name type="common">Staghorn coral</name>
    <dbReference type="NCBI Taxonomy" id="6130"/>
    <lineage>
        <taxon>Eukaryota</taxon>
        <taxon>Metazoa</taxon>
        <taxon>Cnidaria</taxon>
        <taxon>Anthozoa</taxon>
        <taxon>Hexacorallia</taxon>
        <taxon>Scleractinia</taxon>
        <taxon>Astrocoeniina</taxon>
        <taxon>Acroporidae</taxon>
        <taxon>Acropora</taxon>
    </lineage>
</organism>
<feature type="domain" description="HAT C-terminal dimerisation" evidence="1">
    <location>
        <begin position="219"/>
        <end position="277"/>
    </location>
</feature>
<dbReference type="EMBL" id="JARQWQ010000009">
    <property type="protein sequence ID" value="KAK2569725.1"/>
    <property type="molecule type" value="Genomic_DNA"/>
</dbReference>
<dbReference type="InterPro" id="IPR052958">
    <property type="entry name" value="IFN-induced_PKR_regulator"/>
</dbReference>